<keyword evidence="1" id="KW-0378">Hydrolase</keyword>
<evidence type="ECO:0000256" key="1">
    <source>
        <dbReference type="ARBA" id="ARBA00022801"/>
    </source>
</evidence>
<dbReference type="Gene3D" id="3.40.50.1820">
    <property type="entry name" value="alpha/beta hydrolase"/>
    <property type="match status" value="1"/>
</dbReference>
<protein>
    <recommendedName>
        <fullName evidence="2">Alpha/beta hydrolase fold-3 domain-containing protein</fullName>
    </recommendedName>
</protein>
<dbReference type="OrthoDB" id="437458at2759"/>
<dbReference type="InParanoid" id="C5KVJ6"/>
<dbReference type="EMBL" id="GG676628">
    <property type="protein sequence ID" value="EER11497.1"/>
    <property type="molecule type" value="Genomic_DNA"/>
</dbReference>
<reference evidence="3 4" key="1">
    <citation type="submission" date="2008-07" db="EMBL/GenBank/DDBJ databases">
        <authorList>
            <person name="El-Sayed N."/>
            <person name="Caler E."/>
            <person name="Inman J."/>
            <person name="Amedeo P."/>
            <person name="Hass B."/>
            <person name="Wortman J."/>
        </authorList>
    </citation>
    <scope>NUCLEOTIDE SEQUENCE [LARGE SCALE GENOMIC DNA]</scope>
    <source>
        <strain evidence="4">ATCC 50983 / TXsc</strain>
    </source>
</reference>
<dbReference type="InterPro" id="IPR029058">
    <property type="entry name" value="AB_hydrolase_fold"/>
</dbReference>
<dbReference type="Pfam" id="PF07859">
    <property type="entry name" value="Abhydrolase_3"/>
    <property type="match status" value="1"/>
</dbReference>
<dbReference type="SUPFAM" id="SSF53474">
    <property type="entry name" value="alpha/beta-Hydrolases"/>
    <property type="match status" value="1"/>
</dbReference>
<keyword evidence="4" id="KW-1185">Reference proteome</keyword>
<dbReference type="RefSeq" id="XP_002779702.1">
    <property type="nucleotide sequence ID" value="XM_002779656.1"/>
</dbReference>
<evidence type="ECO:0000259" key="2">
    <source>
        <dbReference type="Pfam" id="PF07859"/>
    </source>
</evidence>
<dbReference type="PANTHER" id="PTHR48081:SF8">
    <property type="entry name" value="ALPHA_BETA HYDROLASE FOLD-3 DOMAIN-CONTAINING PROTEIN-RELATED"/>
    <property type="match status" value="1"/>
</dbReference>
<sequence length="473" mass="52507">MTLFKTLKVLAEAGLHSVPFVTPEGTELLKSFLGMSPRAWYLVVKHMVETSSALLWMRVKGEAVTSEVLVAKLLQMPKELNDESSDDTELVPEIVRVEEALGKVYLPVYAYFYHPEMKTEKIPAYEDVNSGLWVWSGEEPHSSKDLVVLYYIHGGGYCFFDGVTSHLELVANMVEVMQEKLRSDGLRDAAVVAYILSYDTAPEKILPTQLQEVVKGYEFLLSQKRFPIKSDHIVVGGDSAGAALSLGFLKCLAEHDFCGDLPRPACCLAMEPCVDMSYVAARKPCDISRDILSNGMIWYCVSVLYGRPSHPGERLDTVDRPLESDDYVQKAGRFGDEEWARVRALAPDGKMEEHPLFSVARGKLDPSAFGNVPILLQIGATEALRGGVDVFATKAREAVCYEVYDRMIHVFPMFSSVIPLGQIAINRWADFVSKAIEGEKMPVGQAFAIFEDSVEPLHKQDVHQETAAMAQAA</sequence>
<dbReference type="InterPro" id="IPR013094">
    <property type="entry name" value="AB_hydrolase_3"/>
</dbReference>
<dbReference type="Proteomes" id="UP000007800">
    <property type="component" value="Unassembled WGS sequence"/>
</dbReference>
<dbReference type="AlphaFoldDB" id="C5KVJ6"/>
<gene>
    <name evidence="3" type="ORF">Pmar_PMAR018438</name>
</gene>
<evidence type="ECO:0000313" key="4">
    <source>
        <dbReference type="Proteomes" id="UP000007800"/>
    </source>
</evidence>
<feature type="domain" description="Alpha/beta hydrolase fold-3" evidence="2">
    <location>
        <begin position="150"/>
        <end position="278"/>
    </location>
</feature>
<accession>C5KVJ6</accession>
<dbReference type="InterPro" id="IPR050300">
    <property type="entry name" value="GDXG_lipolytic_enzyme"/>
</dbReference>
<dbReference type="GO" id="GO:0016787">
    <property type="term" value="F:hydrolase activity"/>
    <property type="evidence" value="ECO:0007669"/>
    <property type="project" value="UniProtKB-KW"/>
</dbReference>
<name>C5KVJ6_PERM5</name>
<evidence type="ECO:0000313" key="3">
    <source>
        <dbReference type="EMBL" id="EER11497.1"/>
    </source>
</evidence>
<proteinExistence type="predicted"/>
<dbReference type="PANTHER" id="PTHR48081">
    <property type="entry name" value="AB HYDROLASE SUPERFAMILY PROTEIN C4A8.06C"/>
    <property type="match status" value="1"/>
</dbReference>
<dbReference type="GeneID" id="9046856"/>
<organism evidence="4">
    <name type="scientific">Perkinsus marinus (strain ATCC 50983 / TXsc)</name>
    <dbReference type="NCBI Taxonomy" id="423536"/>
    <lineage>
        <taxon>Eukaryota</taxon>
        <taxon>Sar</taxon>
        <taxon>Alveolata</taxon>
        <taxon>Perkinsozoa</taxon>
        <taxon>Perkinsea</taxon>
        <taxon>Perkinsida</taxon>
        <taxon>Perkinsidae</taxon>
        <taxon>Perkinsus</taxon>
    </lineage>
</organism>
<dbReference type="OMA" id="WSAEEPI"/>